<dbReference type="EMBL" id="LKAM01000004">
    <property type="protein sequence ID" value="KUM48784.1"/>
    <property type="molecule type" value="Genomic_DNA"/>
</dbReference>
<accession>A0A101M0I9</accession>
<reference evidence="1" key="1">
    <citation type="journal article" date="2015" name="Genome Biol. Evol.">
        <title>Organellar Genomes of White Spruce (Picea glauca): Assembly and Annotation.</title>
        <authorList>
            <person name="Jackman S.D."/>
            <person name="Warren R.L."/>
            <person name="Gibb E.A."/>
            <person name="Vandervalk B.P."/>
            <person name="Mohamadi H."/>
            <person name="Chu J."/>
            <person name="Raymond A."/>
            <person name="Pleasance S."/>
            <person name="Coope R."/>
            <person name="Wildung M.R."/>
            <person name="Ritland C.E."/>
            <person name="Bousquet J."/>
            <person name="Jones S.J."/>
            <person name="Bohlmann J."/>
            <person name="Birol I."/>
        </authorList>
    </citation>
    <scope>NUCLEOTIDE SEQUENCE [LARGE SCALE GENOMIC DNA]</scope>
    <source>
        <tissue evidence="1">Flushing bud</tissue>
    </source>
</reference>
<proteinExistence type="predicted"/>
<geneLocation type="mitochondrion" evidence="1"/>
<protein>
    <submittedName>
        <fullName evidence="1">Uncharacterized protein</fullName>
    </submittedName>
</protein>
<comment type="caution">
    <text evidence="1">The sequence shown here is derived from an EMBL/GenBank/DDBJ whole genome shotgun (WGS) entry which is preliminary data.</text>
</comment>
<sequence>MPRKPDKPNLLFIQSMFGNVFGSIGTNTNCLLIRQMGLDSPYPSLIFWFSFASVDPRL</sequence>
<name>A0A101M0I9_PICGL</name>
<gene>
    <name evidence="1" type="ORF">ABT39_MTgene4120</name>
</gene>
<evidence type="ECO:0000313" key="1">
    <source>
        <dbReference type="EMBL" id="KUM48784.1"/>
    </source>
</evidence>
<organism evidence="1">
    <name type="scientific">Picea glauca</name>
    <name type="common">White spruce</name>
    <name type="synonym">Pinus glauca</name>
    <dbReference type="NCBI Taxonomy" id="3330"/>
    <lineage>
        <taxon>Eukaryota</taxon>
        <taxon>Viridiplantae</taxon>
        <taxon>Streptophyta</taxon>
        <taxon>Embryophyta</taxon>
        <taxon>Tracheophyta</taxon>
        <taxon>Spermatophyta</taxon>
        <taxon>Pinopsida</taxon>
        <taxon>Pinidae</taxon>
        <taxon>Conifers I</taxon>
        <taxon>Pinales</taxon>
        <taxon>Pinaceae</taxon>
        <taxon>Picea</taxon>
    </lineage>
</organism>
<keyword evidence="1" id="KW-0496">Mitochondrion</keyword>
<dbReference type="AlphaFoldDB" id="A0A101M0I9"/>